<dbReference type="InterPro" id="IPR013830">
    <property type="entry name" value="SGNH_hydro"/>
</dbReference>
<sequence>MNSKLRKTAPKAAALFLTAALVTASLPAAAANPFLPRAAAAVQTAQAEAGQHGTFRIVGIGDSITAGYEYGAAVDTVPYGYVERVFEQALFRGRAEYANYGILGLKVEGLQQWLAAAEQNDSITASEAQEGLNNYLFAEQTIAKTAQLRSDLQQADLVVMTIGGNNFSGLFEQLSGGRAASDAWLVAALEQYDVGLTASIRSIAALNPNARIVISDLYSPVPDHKVTLGVLGITQDDRTYLLEAARMLRERLQAIVARFKQEGVRIDGAYSAELFEGKERQYTTIGLGDLHPTQNGYSVMGDAFAEAIWGDVRTVAPRPKDVGISVVVDGKEIINDNKPVLRANRTYLAFRDIADAMGATTKWDNKTKTVTITYGSNEVALTIGASAMRVNGNPIAIDTPAFLHKAGKEQKTYVPLAVLADGLGFQVEYRGKLKTAFINK</sequence>
<evidence type="ECO:0008006" key="6">
    <source>
        <dbReference type="Google" id="ProtNLM"/>
    </source>
</evidence>
<feature type="domain" description="SGNH hydrolase-type esterase" evidence="3">
    <location>
        <begin position="60"/>
        <end position="298"/>
    </location>
</feature>
<dbReference type="Proteomes" id="UP000644756">
    <property type="component" value="Unassembled WGS sequence"/>
</dbReference>
<organism evidence="4 5">
    <name type="scientific">Paenibacillus abyssi</name>
    <dbReference type="NCBI Taxonomy" id="1340531"/>
    <lineage>
        <taxon>Bacteria</taxon>
        <taxon>Bacillati</taxon>
        <taxon>Bacillota</taxon>
        <taxon>Bacilli</taxon>
        <taxon>Bacillales</taxon>
        <taxon>Paenibacillaceae</taxon>
        <taxon>Paenibacillus</taxon>
    </lineage>
</organism>
<dbReference type="RefSeq" id="WP_188533142.1">
    <property type="nucleotide sequence ID" value="NZ_BMGR01000017.1"/>
</dbReference>
<feature type="signal peptide" evidence="1">
    <location>
        <begin position="1"/>
        <end position="30"/>
    </location>
</feature>
<dbReference type="SUPFAM" id="SSF55383">
    <property type="entry name" value="Copper amine oxidase, domain N"/>
    <property type="match status" value="1"/>
</dbReference>
<proteinExistence type="predicted"/>
<reference evidence="4" key="2">
    <citation type="submission" date="2020-09" db="EMBL/GenBank/DDBJ databases">
        <authorList>
            <person name="Sun Q."/>
            <person name="Zhou Y."/>
        </authorList>
    </citation>
    <scope>NUCLEOTIDE SEQUENCE</scope>
    <source>
        <strain evidence="4">CGMCC 1.12987</strain>
    </source>
</reference>
<dbReference type="Gene3D" id="3.30.457.10">
    <property type="entry name" value="Copper amine oxidase-like, N-terminal domain"/>
    <property type="match status" value="1"/>
</dbReference>
<gene>
    <name evidence="4" type="ORF">GCM10010916_43120</name>
</gene>
<evidence type="ECO:0000259" key="2">
    <source>
        <dbReference type="Pfam" id="PF07833"/>
    </source>
</evidence>
<dbReference type="InterPro" id="IPR036582">
    <property type="entry name" value="Mao_N_sf"/>
</dbReference>
<protein>
    <recommendedName>
        <fullName evidence="6">Copper amine oxidase</fullName>
    </recommendedName>
</protein>
<dbReference type="PANTHER" id="PTHR30383">
    <property type="entry name" value="THIOESTERASE 1/PROTEASE 1/LYSOPHOSPHOLIPASE L1"/>
    <property type="match status" value="1"/>
</dbReference>
<evidence type="ECO:0000259" key="3">
    <source>
        <dbReference type="Pfam" id="PF13472"/>
    </source>
</evidence>
<dbReference type="GO" id="GO:0004622">
    <property type="term" value="F:phosphatidylcholine lysophospholipase activity"/>
    <property type="evidence" value="ECO:0007669"/>
    <property type="project" value="TreeGrafter"/>
</dbReference>
<name>A0A917LGC0_9BACL</name>
<evidence type="ECO:0000256" key="1">
    <source>
        <dbReference type="SAM" id="SignalP"/>
    </source>
</evidence>
<dbReference type="Gene3D" id="3.40.50.1110">
    <property type="entry name" value="SGNH hydrolase"/>
    <property type="match status" value="1"/>
</dbReference>
<dbReference type="InterPro" id="IPR051532">
    <property type="entry name" value="Ester_Hydrolysis_Enzymes"/>
</dbReference>
<dbReference type="Pfam" id="PF07833">
    <property type="entry name" value="Cu_amine_oxidN1"/>
    <property type="match status" value="1"/>
</dbReference>
<keyword evidence="5" id="KW-1185">Reference proteome</keyword>
<feature type="domain" description="Copper amine oxidase-like N-terminal" evidence="2">
    <location>
        <begin position="327"/>
        <end position="438"/>
    </location>
</feature>
<dbReference type="Pfam" id="PF13472">
    <property type="entry name" value="Lipase_GDSL_2"/>
    <property type="match status" value="1"/>
</dbReference>
<dbReference type="SUPFAM" id="SSF52266">
    <property type="entry name" value="SGNH hydrolase"/>
    <property type="match status" value="1"/>
</dbReference>
<dbReference type="EMBL" id="BMGR01000017">
    <property type="protein sequence ID" value="GGG21794.1"/>
    <property type="molecule type" value="Genomic_DNA"/>
</dbReference>
<accession>A0A917LGC0</accession>
<comment type="caution">
    <text evidence="4">The sequence shown here is derived from an EMBL/GenBank/DDBJ whole genome shotgun (WGS) entry which is preliminary data.</text>
</comment>
<dbReference type="InterPro" id="IPR012854">
    <property type="entry name" value="Cu_amine_oxidase-like_N"/>
</dbReference>
<dbReference type="PANTHER" id="PTHR30383:SF5">
    <property type="entry name" value="SGNH HYDROLASE-TYPE ESTERASE DOMAIN-CONTAINING PROTEIN"/>
    <property type="match status" value="1"/>
</dbReference>
<evidence type="ECO:0000313" key="4">
    <source>
        <dbReference type="EMBL" id="GGG21794.1"/>
    </source>
</evidence>
<feature type="chain" id="PRO_5037319906" description="Copper amine oxidase" evidence="1">
    <location>
        <begin position="31"/>
        <end position="440"/>
    </location>
</feature>
<dbReference type="AlphaFoldDB" id="A0A917LGC0"/>
<keyword evidence="1" id="KW-0732">Signal</keyword>
<evidence type="ECO:0000313" key="5">
    <source>
        <dbReference type="Proteomes" id="UP000644756"/>
    </source>
</evidence>
<dbReference type="InterPro" id="IPR036514">
    <property type="entry name" value="SGNH_hydro_sf"/>
</dbReference>
<reference evidence="4" key="1">
    <citation type="journal article" date="2014" name="Int. J. Syst. Evol. Microbiol.">
        <title>Complete genome sequence of Corynebacterium casei LMG S-19264T (=DSM 44701T), isolated from a smear-ripened cheese.</title>
        <authorList>
            <consortium name="US DOE Joint Genome Institute (JGI-PGF)"/>
            <person name="Walter F."/>
            <person name="Albersmeier A."/>
            <person name="Kalinowski J."/>
            <person name="Ruckert C."/>
        </authorList>
    </citation>
    <scope>NUCLEOTIDE SEQUENCE</scope>
    <source>
        <strain evidence="4">CGMCC 1.12987</strain>
    </source>
</reference>